<keyword evidence="1" id="KW-0732">Signal</keyword>
<dbReference type="Pfam" id="PF13978">
    <property type="entry name" value="DUF4223"/>
    <property type="match status" value="1"/>
</dbReference>
<keyword evidence="3" id="KW-1185">Reference proteome</keyword>
<accession>A0ABV3NSW2</accession>
<comment type="caution">
    <text evidence="2">The sequence shown here is derived from an EMBL/GenBank/DDBJ whole genome shotgun (WGS) entry which is preliminary data.</text>
</comment>
<name>A0ABV3NSW2_9ENTR</name>
<dbReference type="Proteomes" id="UP001555342">
    <property type="component" value="Unassembled WGS sequence"/>
</dbReference>
<dbReference type="InterPro" id="IPR025318">
    <property type="entry name" value="DUF4223"/>
</dbReference>
<sequence>MIKFVKVAVLFTAVATLTACSGHVENKDKSCGYDYFLHPAISISKIIGGCGPAVEQPVK</sequence>
<reference evidence="2 3" key="1">
    <citation type="submission" date="2024-07" db="EMBL/GenBank/DDBJ databases">
        <authorList>
            <person name="Wang L."/>
        </authorList>
    </citation>
    <scope>NUCLEOTIDE SEQUENCE [LARGE SCALE GENOMIC DNA]</scope>
    <source>
        <strain evidence="2 3">WL359</strain>
    </source>
</reference>
<protein>
    <submittedName>
        <fullName evidence="2">YhfL family protein</fullName>
    </submittedName>
</protein>
<evidence type="ECO:0000313" key="3">
    <source>
        <dbReference type="Proteomes" id="UP001555342"/>
    </source>
</evidence>
<evidence type="ECO:0000256" key="1">
    <source>
        <dbReference type="SAM" id="SignalP"/>
    </source>
</evidence>
<dbReference type="PROSITE" id="PS51257">
    <property type="entry name" value="PROKAR_LIPOPROTEIN"/>
    <property type="match status" value="1"/>
</dbReference>
<gene>
    <name evidence="2" type="ORF">AB1E22_07890</name>
</gene>
<feature type="chain" id="PRO_5047419087" evidence="1">
    <location>
        <begin position="22"/>
        <end position="59"/>
    </location>
</feature>
<feature type="signal peptide" evidence="1">
    <location>
        <begin position="1"/>
        <end position="21"/>
    </location>
</feature>
<dbReference type="EMBL" id="JBFMVT010000002">
    <property type="protein sequence ID" value="MEW7312631.1"/>
    <property type="molecule type" value="Genomic_DNA"/>
</dbReference>
<evidence type="ECO:0000313" key="2">
    <source>
        <dbReference type="EMBL" id="MEW7312631.1"/>
    </source>
</evidence>
<dbReference type="RefSeq" id="WP_367594826.1">
    <property type="nucleotide sequence ID" value="NZ_JBFMVT010000002.1"/>
</dbReference>
<organism evidence="2 3">
    <name type="scientific">Buttiauxella gaviniae</name>
    <dbReference type="NCBI Taxonomy" id="82990"/>
    <lineage>
        <taxon>Bacteria</taxon>
        <taxon>Pseudomonadati</taxon>
        <taxon>Pseudomonadota</taxon>
        <taxon>Gammaproteobacteria</taxon>
        <taxon>Enterobacterales</taxon>
        <taxon>Enterobacteriaceae</taxon>
        <taxon>Buttiauxella</taxon>
    </lineage>
</organism>
<proteinExistence type="predicted"/>